<dbReference type="AlphaFoldDB" id="A0A964BQN9"/>
<dbReference type="Proteomes" id="UP000729733">
    <property type="component" value="Unassembled WGS sequence"/>
</dbReference>
<gene>
    <name evidence="1" type="ORF">I4641_12665</name>
</gene>
<name>A0A964BQN9_9CYAN</name>
<keyword evidence="2" id="KW-1185">Reference proteome</keyword>
<dbReference type="RefSeq" id="WP_229640895.1">
    <property type="nucleotide sequence ID" value="NZ_JADWDC010000029.1"/>
</dbReference>
<accession>A0A964BQN9</accession>
<organism evidence="1 2">
    <name type="scientific">Waterburya agarophytonicola KI4</name>
    <dbReference type="NCBI Taxonomy" id="2874699"/>
    <lineage>
        <taxon>Bacteria</taxon>
        <taxon>Bacillati</taxon>
        <taxon>Cyanobacteriota</taxon>
        <taxon>Cyanophyceae</taxon>
        <taxon>Pleurocapsales</taxon>
        <taxon>Hyellaceae</taxon>
        <taxon>Waterburya</taxon>
        <taxon>Waterburya agarophytonicola</taxon>
    </lineage>
</organism>
<comment type="caution">
    <text evidence="1">The sequence shown here is derived from an EMBL/GenBank/DDBJ whole genome shotgun (WGS) entry which is preliminary data.</text>
</comment>
<evidence type="ECO:0000313" key="2">
    <source>
        <dbReference type="Proteomes" id="UP000729733"/>
    </source>
</evidence>
<evidence type="ECO:0000313" key="1">
    <source>
        <dbReference type="EMBL" id="MCC0177829.1"/>
    </source>
</evidence>
<dbReference type="EMBL" id="JADWDC010000029">
    <property type="protein sequence ID" value="MCC0177829.1"/>
    <property type="molecule type" value="Genomic_DNA"/>
</dbReference>
<protein>
    <submittedName>
        <fullName evidence="1">Uncharacterized protein</fullName>
    </submittedName>
</protein>
<sequence>MDEAPKKDILLAELERERSIRRTARLLSAKRSRMIDELDRLISHLSLLVAVPSKTSEGSQTETDLLIEAAKRIDDPVFTDLLIQIIQERKK</sequence>
<proteinExistence type="predicted"/>
<reference evidence="1" key="1">
    <citation type="journal article" date="2021" name="Antonie Van Leeuwenhoek">
        <title>Draft genome and description of Waterburya agarophytonicola gen. nov. sp. nov. (Pleurocapsales, Cyanobacteria): a seaweed symbiont.</title>
        <authorList>
            <person name="Bonthond G."/>
            <person name="Shalygin S."/>
            <person name="Bayer T."/>
            <person name="Weinberger F."/>
        </authorList>
    </citation>
    <scope>NUCLEOTIDE SEQUENCE</scope>
    <source>
        <strain evidence="1">KI4</strain>
    </source>
</reference>